<dbReference type="AlphaFoldDB" id="C3U0Q9"/>
<keyword evidence="2" id="KW-0012">Acyltransferase</keyword>
<dbReference type="PANTHER" id="PTHR43877">
    <property type="entry name" value="AMINOALKYLPHOSPHONATE N-ACETYLTRANSFERASE-RELATED-RELATED"/>
    <property type="match status" value="1"/>
</dbReference>
<organism evidence="4">
    <name type="scientific">uncultured bacterium fCS1</name>
    <dbReference type="NCBI Taxonomy" id="585280"/>
    <lineage>
        <taxon>Bacteria</taxon>
        <taxon>environmental samples</taxon>
    </lineage>
</organism>
<dbReference type="GO" id="GO:0016747">
    <property type="term" value="F:acyltransferase activity, transferring groups other than amino-acyl groups"/>
    <property type="evidence" value="ECO:0007669"/>
    <property type="project" value="InterPro"/>
</dbReference>
<evidence type="ECO:0000259" key="3">
    <source>
        <dbReference type="PROSITE" id="PS51186"/>
    </source>
</evidence>
<dbReference type="SUPFAM" id="SSF55729">
    <property type="entry name" value="Acyl-CoA N-acyltransferases (Nat)"/>
    <property type="match status" value="1"/>
</dbReference>
<dbReference type="PANTHER" id="PTHR43877:SF2">
    <property type="entry name" value="AMINOALKYLPHOSPHONATE N-ACETYLTRANSFERASE-RELATED"/>
    <property type="match status" value="1"/>
</dbReference>
<keyword evidence="1 4" id="KW-0808">Transferase</keyword>
<evidence type="ECO:0000256" key="1">
    <source>
        <dbReference type="ARBA" id="ARBA00022679"/>
    </source>
</evidence>
<protein>
    <submittedName>
        <fullName evidence="4">GCN5-related N-acetyltransferase</fullName>
    </submittedName>
</protein>
<dbReference type="CDD" id="cd04301">
    <property type="entry name" value="NAT_SF"/>
    <property type="match status" value="1"/>
</dbReference>
<reference evidence="4" key="1">
    <citation type="journal article" date="2009" name="Appl. Environ. Microbiol.">
        <title>Rapid identification of genes encoding DNA polymerases by function-based screening of metagenomic libraries derived from glacial ice.</title>
        <authorList>
            <person name="Simon C."/>
            <person name="Herath J."/>
            <person name="Rockstroh S."/>
            <person name="Daniel R."/>
        </authorList>
    </citation>
    <scope>NUCLEOTIDE SEQUENCE</scope>
</reference>
<feature type="domain" description="N-acetyltransferase" evidence="3">
    <location>
        <begin position="16"/>
        <end position="171"/>
    </location>
</feature>
<name>C3U0Q9_9BACT</name>
<evidence type="ECO:0000313" key="4">
    <source>
        <dbReference type="EMBL" id="ACL37099.1"/>
    </source>
</evidence>
<dbReference type="InterPro" id="IPR000182">
    <property type="entry name" value="GNAT_dom"/>
</dbReference>
<dbReference type="Gene3D" id="3.40.630.30">
    <property type="match status" value="1"/>
</dbReference>
<dbReference type="InterPro" id="IPR016181">
    <property type="entry name" value="Acyl_CoA_acyltransferase"/>
</dbReference>
<dbReference type="InterPro" id="IPR050832">
    <property type="entry name" value="Bact_Acetyltransf"/>
</dbReference>
<sequence length="171" mass="18312">MTPVPTPSITAALHIVRADYANPVHAAALVQLLDAYAQDPMGGGHALSDFAKAHLVAALAQRPQAFSVLAFEGDRAVGLVNCIEGFSTFACRPLVNVHDVTVLASHRGQRVGAHMLALAEVIARERGACKLTLEVLQGNAGALRLYQRTGFANYELDPAMGHAQFMQKWLD</sequence>
<accession>C3U0Q9</accession>
<dbReference type="PROSITE" id="PS51186">
    <property type="entry name" value="GNAT"/>
    <property type="match status" value="1"/>
</dbReference>
<proteinExistence type="predicted"/>
<dbReference type="EMBL" id="FJ384795">
    <property type="protein sequence ID" value="ACL37099.1"/>
    <property type="molecule type" value="Genomic_DNA"/>
</dbReference>
<evidence type="ECO:0000256" key="2">
    <source>
        <dbReference type="ARBA" id="ARBA00023315"/>
    </source>
</evidence>
<dbReference type="Pfam" id="PF00583">
    <property type="entry name" value="Acetyltransf_1"/>
    <property type="match status" value="1"/>
</dbReference>